<comment type="caution">
    <text evidence="3">The sequence shown here is derived from an EMBL/GenBank/DDBJ whole genome shotgun (WGS) entry which is preliminary data.</text>
</comment>
<dbReference type="Pfam" id="PF18029">
    <property type="entry name" value="Glyoxalase_6"/>
    <property type="match status" value="1"/>
</dbReference>
<gene>
    <name evidence="3" type="ORF">DWU99_05550</name>
</gene>
<evidence type="ECO:0000313" key="4">
    <source>
        <dbReference type="Proteomes" id="UP000255334"/>
    </source>
</evidence>
<dbReference type="SUPFAM" id="SSF54593">
    <property type="entry name" value="Glyoxalase/Bleomycin resistance protein/Dihydroxybiphenyl dioxygenase"/>
    <property type="match status" value="1"/>
</dbReference>
<dbReference type="PANTHER" id="PTHR33993:SF5">
    <property type="entry name" value="GLYOXALASE"/>
    <property type="match status" value="1"/>
</dbReference>
<dbReference type="InterPro" id="IPR041581">
    <property type="entry name" value="Glyoxalase_6"/>
</dbReference>
<dbReference type="InterPro" id="IPR052164">
    <property type="entry name" value="Anthracycline_SecMetBiosynth"/>
</dbReference>
<evidence type="ECO:0000256" key="1">
    <source>
        <dbReference type="SAM" id="SignalP"/>
    </source>
</evidence>
<proteinExistence type="predicted"/>
<dbReference type="InterPro" id="IPR037523">
    <property type="entry name" value="VOC_core"/>
</dbReference>
<name>A0A370XEM3_9GAMM</name>
<evidence type="ECO:0000259" key="2">
    <source>
        <dbReference type="PROSITE" id="PS51819"/>
    </source>
</evidence>
<protein>
    <submittedName>
        <fullName evidence="3">VOC family protein</fullName>
    </submittedName>
</protein>
<dbReference type="EMBL" id="QRBF01000001">
    <property type="protein sequence ID" value="RDS86695.1"/>
    <property type="molecule type" value="Genomic_DNA"/>
</dbReference>
<keyword evidence="1" id="KW-0732">Signal</keyword>
<dbReference type="AlphaFoldDB" id="A0A370XEM3"/>
<dbReference type="PROSITE" id="PS51819">
    <property type="entry name" value="VOC"/>
    <property type="match status" value="1"/>
</dbReference>
<evidence type="ECO:0000313" key="3">
    <source>
        <dbReference type="EMBL" id="RDS86695.1"/>
    </source>
</evidence>
<feature type="chain" id="PRO_5017018341" evidence="1">
    <location>
        <begin position="31"/>
        <end position="176"/>
    </location>
</feature>
<feature type="domain" description="VOC" evidence="2">
    <location>
        <begin position="62"/>
        <end position="175"/>
    </location>
</feature>
<sequence>MSFQRRQLLQILSYAFGAGFMLSRNESAMAAQNPTQPANPVPPAKAVAKHVSTGTEREKVAGIGGLFFRAHDPDALGLWYLQHLGIELTPTKEDSPVWQQEAGPTVFSPFPEKTGYFGDPHKLWMVNFRVHDLDKMAAQLRTAGIEVKVDPQTYPNGRFAHLHDPEGNPIELWQPS</sequence>
<dbReference type="OrthoDB" id="9799428at2"/>
<accession>A0A370XEM3</accession>
<dbReference type="Proteomes" id="UP000255334">
    <property type="component" value="Unassembled WGS sequence"/>
</dbReference>
<dbReference type="RefSeq" id="WP_115476964.1">
    <property type="nucleotide sequence ID" value="NZ_QRBF01000001.1"/>
</dbReference>
<dbReference type="Gene3D" id="3.10.180.10">
    <property type="entry name" value="2,3-Dihydroxybiphenyl 1,2-Dioxygenase, domain 1"/>
    <property type="match status" value="1"/>
</dbReference>
<keyword evidence="4" id="KW-1185">Reference proteome</keyword>
<organism evidence="3 4">
    <name type="scientific">Dyella psychrodurans</name>
    <dbReference type="NCBI Taxonomy" id="1927960"/>
    <lineage>
        <taxon>Bacteria</taxon>
        <taxon>Pseudomonadati</taxon>
        <taxon>Pseudomonadota</taxon>
        <taxon>Gammaproteobacteria</taxon>
        <taxon>Lysobacterales</taxon>
        <taxon>Rhodanobacteraceae</taxon>
        <taxon>Dyella</taxon>
    </lineage>
</organism>
<reference evidence="3 4" key="1">
    <citation type="submission" date="2018-07" db="EMBL/GenBank/DDBJ databases">
        <title>Dyella monticola sp. nov. and Dyella psychrodurans sp. nov. isolated from monsoon evergreen broad-leaved forest soil of Dinghu Mountain, China.</title>
        <authorList>
            <person name="Gao Z."/>
            <person name="Qiu L."/>
        </authorList>
    </citation>
    <scope>NUCLEOTIDE SEQUENCE [LARGE SCALE GENOMIC DNA]</scope>
    <source>
        <strain evidence="3 4">4MSK11</strain>
    </source>
</reference>
<feature type="signal peptide" evidence="1">
    <location>
        <begin position="1"/>
        <end position="30"/>
    </location>
</feature>
<dbReference type="InterPro" id="IPR029068">
    <property type="entry name" value="Glyas_Bleomycin-R_OHBP_Dase"/>
</dbReference>
<dbReference type="PANTHER" id="PTHR33993">
    <property type="entry name" value="GLYOXALASE-RELATED"/>
    <property type="match status" value="1"/>
</dbReference>